<dbReference type="Proteomes" id="UP000256970">
    <property type="component" value="Unassembled WGS sequence"/>
</dbReference>
<dbReference type="Pfam" id="PF01871">
    <property type="entry name" value="AMMECR1"/>
    <property type="match status" value="1"/>
</dbReference>
<feature type="domain" description="AMMECR1" evidence="1">
    <location>
        <begin position="11"/>
        <end position="209"/>
    </location>
</feature>
<dbReference type="InterPro" id="IPR027485">
    <property type="entry name" value="AMMECR1_N"/>
</dbReference>
<dbReference type="EMBL" id="FNXT01000930">
    <property type="protein sequence ID" value="SZX69451.1"/>
    <property type="molecule type" value="Genomic_DNA"/>
</dbReference>
<organism evidence="2 3">
    <name type="scientific">Tetradesmus obliquus</name>
    <name type="common">Green alga</name>
    <name type="synonym">Acutodesmus obliquus</name>
    <dbReference type="NCBI Taxonomy" id="3088"/>
    <lineage>
        <taxon>Eukaryota</taxon>
        <taxon>Viridiplantae</taxon>
        <taxon>Chlorophyta</taxon>
        <taxon>core chlorophytes</taxon>
        <taxon>Chlorophyceae</taxon>
        <taxon>CS clade</taxon>
        <taxon>Sphaeropleales</taxon>
        <taxon>Scenedesmaceae</taxon>
        <taxon>Tetradesmus</taxon>
    </lineage>
</organism>
<dbReference type="InterPro" id="IPR002733">
    <property type="entry name" value="AMMECR1_domain"/>
</dbReference>
<sequence length="240" mass="26665">MRRSKASTSTEEVTQMQASQDHCSFCFDVLISHLTKVDSPAPDFADGYQPLFVTWNKSSNWGQNTQLRGCIGTLEPRRLHTAVKDYALTSALRDSRFSPVQLKEVSQLSCSVSLLRCFEEAASWQDWEIGQHGLIIDFTDPVLSCKRTATFLPEVAGDQGWSKQQCIEALIRKAGYQGKPSQELLDSLHVTRYQSSKAALSFADYQAGSCSRLQEDVEQLLLQGSSSSSSRGRLGKLLFA</sequence>
<reference evidence="2 3" key="1">
    <citation type="submission" date="2016-10" db="EMBL/GenBank/DDBJ databases">
        <authorList>
            <person name="Cai Z."/>
        </authorList>
    </citation>
    <scope>NUCLEOTIDE SEQUENCE [LARGE SCALE GENOMIC DNA]</scope>
</reference>
<dbReference type="PROSITE" id="PS51112">
    <property type="entry name" value="AMMECR1"/>
    <property type="match status" value="1"/>
</dbReference>
<dbReference type="SUPFAM" id="SSF143447">
    <property type="entry name" value="AMMECR1-like"/>
    <property type="match status" value="1"/>
</dbReference>
<dbReference type="STRING" id="3088.A0A383VW61"/>
<dbReference type="Gene3D" id="3.30.700.20">
    <property type="entry name" value="Hypothetical protein ph0010, domain 1"/>
    <property type="match status" value="1"/>
</dbReference>
<protein>
    <recommendedName>
        <fullName evidence="1">AMMECR1 domain-containing protein</fullName>
    </recommendedName>
</protein>
<dbReference type="NCBIfam" id="TIGR00296">
    <property type="entry name" value="TIGR00296 family protein"/>
    <property type="match status" value="1"/>
</dbReference>
<accession>A0A383VW61</accession>
<evidence type="ECO:0000313" key="3">
    <source>
        <dbReference type="Proteomes" id="UP000256970"/>
    </source>
</evidence>
<gene>
    <name evidence="2" type="ORF">BQ4739_LOCUS9723</name>
</gene>
<dbReference type="PANTHER" id="PTHR13016:SF0">
    <property type="entry name" value="AMME SYNDROME CANDIDATE GENE 1 PROTEIN"/>
    <property type="match status" value="1"/>
</dbReference>
<evidence type="ECO:0000313" key="2">
    <source>
        <dbReference type="EMBL" id="SZX69451.1"/>
    </source>
</evidence>
<proteinExistence type="predicted"/>
<dbReference type="InterPro" id="IPR023473">
    <property type="entry name" value="AMMECR1"/>
</dbReference>
<dbReference type="PANTHER" id="PTHR13016">
    <property type="entry name" value="AMMECR1 HOMOLOG"/>
    <property type="match status" value="1"/>
</dbReference>
<dbReference type="InterPro" id="IPR036071">
    <property type="entry name" value="AMMECR1_dom_sf"/>
</dbReference>
<dbReference type="AlphaFoldDB" id="A0A383VW61"/>
<evidence type="ECO:0000259" key="1">
    <source>
        <dbReference type="PROSITE" id="PS51112"/>
    </source>
</evidence>
<name>A0A383VW61_TETOB</name>
<keyword evidence="3" id="KW-1185">Reference proteome</keyword>